<evidence type="ECO:0000313" key="2">
    <source>
        <dbReference type="Proteomes" id="UP000189670"/>
    </source>
</evidence>
<proteinExistence type="predicted"/>
<gene>
    <name evidence="1" type="ORF">OMM_03111</name>
</gene>
<dbReference type="Proteomes" id="UP000189670">
    <property type="component" value="Unassembled WGS sequence"/>
</dbReference>
<sequence length="261" mass="30406">MLTKNLVRYKIHQNTIAPRFISTDDKKLLNMASQLLAVFDDSQGKTRGELTTQSTRIVDNSDCNVIIARGLEKLLMDRTLFNSDTPDELIHFRHELFLFTARLHAQDDNCNLETYYQRIEKQFDEKIDSIQDRLYSDLPVHQPVTQFKALSAKRLLHRYNCAQVQGLLIHCGQLVVKIFHPEPASLRQLFKYLRFHQLLAEISKLDNQTGFKITIDGPLNLFFQTQKYGLNLANFFPGILHQKEWQMQATIHLKNEKPPLI</sequence>
<dbReference type="PANTHER" id="PTHR39640:SF1">
    <property type="entry name" value="DUF790 FAMILY PROTEIN"/>
    <property type="match status" value="1"/>
</dbReference>
<dbReference type="AlphaFoldDB" id="A0A1V1P7B6"/>
<comment type="caution">
    <text evidence="1">The sequence shown here is derived from an EMBL/GenBank/DDBJ whole genome shotgun (WGS) entry which is preliminary data.</text>
</comment>
<dbReference type="Pfam" id="PF05626">
    <property type="entry name" value="DUF790"/>
    <property type="match status" value="1"/>
</dbReference>
<evidence type="ECO:0000313" key="1">
    <source>
        <dbReference type="EMBL" id="ETR70615.1"/>
    </source>
</evidence>
<protein>
    <submittedName>
        <fullName evidence="1">Uncharacterized protein</fullName>
    </submittedName>
</protein>
<accession>A0A1V1P7B6</accession>
<dbReference type="InterPro" id="IPR008508">
    <property type="entry name" value="Bax1"/>
</dbReference>
<name>A0A1V1P7B6_9BACT</name>
<organism evidence="1 2">
    <name type="scientific">Candidatus Magnetoglobus multicellularis str. Araruama</name>
    <dbReference type="NCBI Taxonomy" id="890399"/>
    <lineage>
        <taxon>Bacteria</taxon>
        <taxon>Pseudomonadati</taxon>
        <taxon>Thermodesulfobacteriota</taxon>
        <taxon>Desulfobacteria</taxon>
        <taxon>Desulfobacterales</taxon>
        <taxon>Desulfobacteraceae</taxon>
        <taxon>Candidatus Magnetoglobus</taxon>
    </lineage>
</organism>
<dbReference type="PANTHER" id="PTHR39640">
    <property type="entry name" value="VNG6129C"/>
    <property type="match status" value="1"/>
</dbReference>
<reference evidence="2" key="1">
    <citation type="submission" date="2012-11" db="EMBL/GenBank/DDBJ databases">
        <authorList>
            <person name="Lucero-Rivera Y.E."/>
            <person name="Tovar-Ramirez D."/>
        </authorList>
    </citation>
    <scope>NUCLEOTIDE SEQUENCE [LARGE SCALE GENOMIC DNA]</scope>
    <source>
        <strain evidence="2">Araruama</strain>
    </source>
</reference>
<dbReference type="EMBL" id="ATBP01000396">
    <property type="protein sequence ID" value="ETR70615.1"/>
    <property type="molecule type" value="Genomic_DNA"/>
</dbReference>